<organism evidence="1">
    <name type="scientific">Rhizophora mucronata</name>
    <name type="common">Asiatic mangrove</name>
    <dbReference type="NCBI Taxonomy" id="61149"/>
    <lineage>
        <taxon>Eukaryota</taxon>
        <taxon>Viridiplantae</taxon>
        <taxon>Streptophyta</taxon>
        <taxon>Embryophyta</taxon>
        <taxon>Tracheophyta</taxon>
        <taxon>Spermatophyta</taxon>
        <taxon>Magnoliopsida</taxon>
        <taxon>eudicotyledons</taxon>
        <taxon>Gunneridae</taxon>
        <taxon>Pentapetalae</taxon>
        <taxon>rosids</taxon>
        <taxon>fabids</taxon>
        <taxon>Malpighiales</taxon>
        <taxon>Rhizophoraceae</taxon>
        <taxon>Rhizophora</taxon>
    </lineage>
</organism>
<dbReference type="AlphaFoldDB" id="A0A2P2JT63"/>
<dbReference type="EMBL" id="GGEC01016175">
    <property type="protein sequence ID" value="MBW96658.1"/>
    <property type="molecule type" value="Transcribed_RNA"/>
</dbReference>
<evidence type="ECO:0000313" key="1">
    <source>
        <dbReference type="EMBL" id="MBW96658.1"/>
    </source>
</evidence>
<proteinExistence type="predicted"/>
<accession>A0A2P2JT63</accession>
<protein>
    <submittedName>
        <fullName evidence="1">Uncharacterized protein</fullName>
    </submittedName>
</protein>
<name>A0A2P2JT63_RHIMU</name>
<sequence>MSDIVYTFLTEVGGMVVSSNMLELYLEVGRENSSIVILCDFSPTTYNHFVP</sequence>
<reference evidence="1" key="1">
    <citation type="submission" date="2018-02" db="EMBL/GenBank/DDBJ databases">
        <title>Rhizophora mucronata_Transcriptome.</title>
        <authorList>
            <person name="Meera S.P."/>
            <person name="Sreeshan A."/>
            <person name="Augustine A."/>
        </authorList>
    </citation>
    <scope>NUCLEOTIDE SEQUENCE</scope>
    <source>
        <tissue evidence="1">Leaf</tissue>
    </source>
</reference>